<feature type="non-terminal residue" evidence="1">
    <location>
        <position position="1"/>
    </location>
</feature>
<organism evidence="1">
    <name type="scientific">marine sediment metagenome</name>
    <dbReference type="NCBI Taxonomy" id="412755"/>
    <lineage>
        <taxon>unclassified sequences</taxon>
        <taxon>metagenomes</taxon>
        <taxon>ecological metagenomes</taxon>
    </lineage>
</organism>
<accession>X1VR46</accession>
<evidence type="ECO:0000313" key="1">
    <source>
        <dbReference type="EMBL" id="GAJ19351.1"/>
    </source>
</evidence>
<dbReference type="AlphaFoldDB" id="X1VR46"/>
<dbReference type="EMBL" id="BARW01040631">
    <property type="protein sequence ID" value="GAJ19351.1"/>
    <property type="molecule type" value="Genomic_DNA"/>
</dbReference>
<proteinExistence type="predicted"/>
<sequence length="119" mass="13231">TEPITAAIKATTKPILEPIKAGWETIHDYIETIKEGIKDKLEPLEDVMDVVNTVRDVKILGKILTGSEGITKIVKYAEDLKLLDMAAAISTTYNMIAETVTGILERQEADRKTFNEKIT</sequence>
<gene>
    <name evidence="1" type="ORF">S12H4_61287</name>
</gene>
<protein>
    <submittedName>
        <fullName evidence="1">Uncharacterized protein</fullName>
    </submittedName>
</protein>
<feature type="non-terminal residue" evidence="1">
    <location>
        <position position="119"/>
    </location>
</feature>
<name>X1VR46_9ZZZZ</name>
<comment type="caution">
    <text evidence="1">The sequence shown here is derived from an EMBL/GenBank/DDBJ whole genome shotgun (WGS) entry which is preliminary data.</text>
</comment>
<reference evidence="1" key="1">
    <citation type="journal article" date="2014" name="Front. Microbiol.">
        <title>High frequency of phylogenetically diverse reductive dehalogenase-homologous genes in deep subseafloor sedimentary metagenomes.</title>
        <authorList>
            <person name="Kawai M."/>
            <person name="Futagami T."/>
            <person name="Toyoda A."/>
            <person name="Takaki Y."/>
            <person name="Nishi S."/>
            <person name="Hori S."/>
            <person name="Arai W."/>
            <person name="Tsubouchi T."/>
            <person name="Morono Y."/>
            <person name="Uchiyama I."/>
            <person name="Ito T."/>
            <person name="Fujiyama A."/>
            <person name="Inagaki F."/>
            <person name="Takami H."/>
        </authorList>
    </citation>
    <scope>NUCLEOTIDE SEQUENCE</scope>
    <source>
        <strain evidence="1">Expedition CK06-06</strain>
    </source>
</reference>